<feature type="domain" description="Flavoprotein" evidence="20">
    <location>
        <begin position="352"/>
        <end position="525"/>
    </location>
</feature>
<dbReference type="Pfam" id="PF04144">
    <property type="entry name" value="SCAMP"/>
    <property type="match status" value="1"/>
</dbReference>
<evidence type="ECO:0000256" key="16">
    <source>
        <dbReference type="ARBA" id="ARBA00038169"/>
    </source>
</evidence>
<evidence type="ECO:0000256" key="19">
    <source>
        <dbReference type="SAM" id="MobiDB-lite"/>
    </source>
</evidence>
<comment type="caution">
    <text evidence="18">Lacks conserved residue(s) required for the propagation of feature annotation.</text>
</comment>
<dbReference type="GO" id="GO:0015031">
    <property type="term" value="P:protein transport"/>
    <property type="evidence" value="ECO:0007669"/>
    <property type="project" value="UniProtKB-KW"/>
</dbReference>
<evidence type="ECO:0000256" key="7">
    <source>
        <dbReference type="ARBA" id="ARBA00022483"/>
    </source>
</evidence>
<keyword evidence="15" id="KW-0968">Cytoplasmic vesicle</keyword>
<evidence type="ECO:0000256" key="9">
    <source>
        <dbReference type="ARBA" id="ARBA00022753"/>
    </source>
</evidence>
<reference evidence="21" key="1">
    <citation type="submission" date="2019-04" db="EMBL/GenBank/DDBJ databases">
        <title>Genome assembly of Zosterops borbonicus 15179.</title>
        <authorList>
            <person name="Leroy T."/>
            <person name="Anselmetti Y."/>
            <person name="Tilak M.-K."/>
            <person name="Nabholz B."/>
        </authorList>
    </citation>
    <scope>NUCLEOTIDE SEQUENCE</scope>
    <source>
        <strain evidence="21">HGM_15179</strain>
        <tissue evidence="21">Muscle</tissue>
    </source>
</reference>
<gene>
    <name evidence="21" type="ORF">HGM15179_013712</name>
</gene>
<comment type="caution">
    <text evidence="21">The sequence shown here is derived from an EMBL/GenBank/DDBJ whole genome shotgun (WGS) entry which is preliminary data.</text>
</comment>
<keyword evidence="14 18" id="KW-0472">Membrane</keyword>
<keyword evidence="8 18" id="KW-0812">Transmembrane</keyword>
<dbReference type="PANTHER" id="PTHR10687:SF5">
    <property type="entry name" value="SECRETORY CARRIER-ASSOCIATED MEMBRANE PROTEIN 5"/>
    <property type="match status" value="1"/>
</dbReference>
<name>A0A8K1G7J5_9PASS</name>
<dbReference type="FunFam" id="3.40.50.1950:FF:000004">
    <property type="entry name" value="Phosphopantothenoylcysteine decarboxylase"/>
    <property type="match status" value="1"/>
</dbReference>
<organism evidence="21 22">
    <name type="scientific">Zosterops borbonicus</name>
    <dbReference type="NCBI Taxonomy" id="364589"/>
    <lineage>
        <taxon>Eukaryota</taxon>
        <taxon>Metazoa</taxon>
        <taxon>Chordata</taxon>
        <taxon>Craniata</taxon>
        <taxon>Vertebrata</taxon>
        <taxon>Euteleostomi</taxon>
        <taxon>Archelosauria</taxon>
        <taxon>Archosauria</taxon>
        <taxon>Dinosauria</taxon>
        <taxon>Saurischia</taxon>
        <taxon>Theropoda</taxon>
        <taxon>Coelurosauria</taxon>
        <taxon>Aves</taxon>
        <taxon>Neognathae</taxon>
        <taxon>Neoaves</taxon>
        <taxon>Telluraves</taxon>
        <taxon>Australaves</taxon>
        <taxon>Passeriformes</taxon>
        <taxon>Sylvioidea</taxon>
        <taxon>Zosteropidae</taxon>
        <taxon>Zosterops</taxon>
    </lineage>
</organism>
<dbReference type="InterPro" id="IPR036551">
    <property type="entry name" value="Flavin_trans-like"/>
</dbReference>
<evidence type="ECO:0000256" key="13">
    <source>
        <dbReference type="ARBA" id="ARBA00023034"/>
    </source>
</evidence>
<keyword evidence="22" id="KW-1185">Reference proteome</keyword>
<evidence type="ECO:0000256" key="8">
    <source>
        <dbReference type="ARBA" id="ARBA00022692"/>
    </source>
</evidence>
<dbReference type="InterPro" id="IPR007273">
    <property type="entry name" value="SCAMP"/>
</dbReference>
<evidence type="ECO:0000256" key="2">
    <source>
        <dbReference type="ARBA" id="ARBA00004195"/>
    </source>
</evidence>
<dbReference type="PANTHER" id="PTHR10687">
    <property type="entry name" value="SECRETORY CARRIER-ASSOCIATED MEMBRANE PROTEIN SCAMP"/>
    <property type="match status" value="1"/>
</dbReference>
<keyword evidence="5 18" id="KW-0813">Transport</keyword>
<dbReference type="GO" id="GO:0032588">
    <property type="term" value="C:trans-Golgi network membrane"/>
    <property type="evidence" value="ECO:0007669"/>
    <property type="project" value="TreeGrafter"/>
</dbReference>
<evidence type="ECO:0000256" key="15">
    <source>
        <dbReference type="ARBA" id="ARBA00023329"/>
    </source>
</evidence>
<evidence type="ECO:0000256" key="6">
    <source>
        <dbReference type="ARBA" id="ARBA00022475"/>
    </source>
</evidence>
<keyword evidence="7" id="KW-0268">Exocytosis</keyword>
<keyword evidence="11 18" id="KW-1133">Transmembrane helix</keyword>
<evidence type="ECO:0000256" key="12">
    <source>
        <dbReference type="ARBA" id="ARBA00023018"/>
    </source>
</evidence>
<evidence type="ECO:0000256" key="17">
    <source>
        <dbReference type="ARBA" id="ARBA00056708"/>
    </source>
</evidence>
<keyword evidence="12" id="KW-0770">Synapse</keyword>
<keyword evidence="10" id="KW-0653">Protein transport</keyword>
<keyword evidence="9" id="KW-0967">Endosome</keyword>
<dbReference type="Proteomes" id="UP000796761">
    <property type="component" value="Unassembled WGS sequence"/>
</dbReference>
<dbReference type="EMBL" id="SWJQ01000511">
    <property type="protein sequence ID" value="TRZ13409.1"/>
    <property type="molecule type" value="Genomic_DNA"/>
</dbReference>
<feature type="transmembrane region" description="Helical" evidence="18">
    <location>
        <begin position="142"/>
        <end position="163"/>
    </location>
</feature>
<accession>A0A8K1G7J5</accession>
<dbReference type="Gene3D" id="3.40.50.1950">
    <property type="entry name" value="Flavin prenyltransferase-like"/>
    <property type="match status" value="1"/>
</dbReference>
<evidence type="ECO:0000256" key="10">
    <source>
        <dbReference type="ARBA" id="ARBA00022927"/>
    </source>
</evidence>
<evidence type="ECO:0000256" key="1">
    <source>
        <dbReference type="ARBA" id="ARBA00004166"/>
    </source>
</evidence>
<dbReference type="GO" id="GO:0055038">
    <property type="term" value="C:recycling endosome membrane"/>
    <property type="evidence" value="ECO:0007669"/>
    <property type="project" value="UniProtKB-SubCell"/>
</dbReference>
<feature type="transmembrane region" description="Helical" evidence="18">
    <location>
        <begin position="175"/>
        <end position="198"/>
    </location>
</feature>
<dbReference type="InterPro" id="IPR003382">
    <property type="entry name" value="Flavoprotein"/>
</dbReference>
<evidence type="ECO:0000313" key="21">
    <source>
        <dbReference type="EMBL" id="TRZ13409.1"/>
    </source>
</evidence>
<dbReference type="GO" id="GO:0030672">
    <property type="term" value="C:synaptic vesicle membrane"/>
    <property type="evidence" value="ECO:0007669"/>
    <property type="project" value="UniProtKB-SubCell"/>
</dbReference>
<evidence type="ECO:0000256" key="3">
    <source>
        <dbReference type="ARBA" id="ARBA00004644"/>
    </source>
</evidence>
<protein>
    <recommendedName>
        <fullName evidence="18">Secretory carrier-associated membrane protein</fullName>
        <shortName evidence="18">Secretory carrier membrane protein</shortName>
    </recommendedName>
</protein>
<evidence type="ECO:0000256" key="11">
    <source>
        <dbReference type="ARBA" id="ARBA00022989"/>
    </source>
</evidence>
<sequence length="537" mass="58471">MAPPLPLGSAPPSGGIRTLDSGGRSREIPALPIARAAAAPQSRESVVAAAGAAPGGRAAAATRREPEGTARVTIREKVNNFPPLPKFIPLKPCFYQDFDAEIPPQHRTMAKRLYYLWMLNSITLAVNLVGCLAWLIGGGGAVNFGLAILWLILFTPCSYVCWFRPIYKAFKTDSSFSFMAFFFTFMAQLVISIIQAVGIPGWGVCGWIAAISFFGTNVGSAVVMLIPTVLFTAMAVFSFIALTMVHKFYRGSGGSFSKAQEEWTTGAWKNPHVQQAAQNAAMGAAQGAMMQHETQYSATPNYTYSNEIGIVYSGGFLITVVIGLNWSMEPNSLPDPGIPAGNSSSVAQEKFRVLVGVTGSVAALKLPLLVAELLKIPGLRVKVVTTERAKHFYNAQEIPVTLYGDEEEWQLWKGRSDPVLHIELRRWADLMVVAPLDANTLAKVANGICDNLLTCVIRAWDLSKPLLFCPAMNTAMWEHPITARQVEQLKGFGYTEIPCVVKKLVCGDEGRGAMAEVWTIVERVKGILEERDVPRQS</sequence>
<feature type="region of interest" description="Disordered" evidence="19">
    <location>
        <begin position="1"/>
        <end position="23"/>
    </location>
</feature>
<evidence type="ECO:0000256" key="14">
    <source>
        <dbReference type="ARBA" id="ARBA00023136"/>
    </source>
</evidence>
<dbReference type="GO" id="GO:0005886">
    <property type="term" value="C:plasma membrane"/>
    <property type="evidence" value="ECO:0007669"/>
    <property type="project" value="UniProtKB-SubCell"/>
</dbReference>
<feature type="transmembrane region" description="Helical" evidence="18">
    <location>
        <begin position="114"/>
        <end position="136"/>
    </location>
</feature>
<feature type="transmembrane region" description="Helical" evidence="18">
    <location>
        <begin position="310"/>
        <end position="328"/>
    </location>
</feature>
<evidence type="ECO:0000256" key="4">
    <source>
        <dbReference type="ARBA" id="ARBA00004651"/>
    </source>
</evidence>
<comment type="subcellular location">
    <subcellularLocation>
        <location evidence="4">Cell membrane</location>
        <topology evidence="4">Multi-pass membrane protein</topology>
    </subcellularLocation>
    <subcellularLocation>
        <location evidence="3">Cytoplasmic vesicle</location>
        <location evidence="3">Secretory vesicle</location>
        <location evidence="3">Synaptic vesicle membrane</location>
        <topology evidence="3">Multi-pass membrane protein</topology>
    </subcellularLocation>
    <subcellularLocation>
        <location evidence="1">Golgi apparatus</location>
        <location evidence="1">trans-Golgi network membrane</location>
        <topology evidence="1">Multi-pass membrane protein</topology>
    </subcellularLocation>
    <subcellularLocation>
        <location evidence="18">Membrane</location>
        <topology evidence="18">Multi-pass membrane protein</topology>
    </subcellularLocation>
    <subcellularLocation>
        <location evidence="2">Recycling endosome membrane</location>
        <topology evidence="2">Multi-pass membrane protein</topology>
    </subcellularLocation>
</comment>
<comment type="function">
    <text evidence="17">Catalyzes the decarboxylation of the cysteine moiety of 4-phosphopantothenoylcysteine to form 4'-phosphopantotheine and this reaction forms part of the biosynthesis of coenzyme A.</text>
</comment>
<dbReference type="GO" id="GO:0003824">
    <property type="term" value="F:catalytic activity"/>
    <property type="evidence" value="ECO:0007669"/>
    <property type="project" value="InterPro"/>
</dbReference>
<dbReference type="OrthoDB" id="1532798at2759"/>
<feature type="transmembrane region" description="Helical" evidence="18">
    <location>
        <begin position="218"/>
        <end position="242"/>
    </location>
</feature>
<dbReference type="GO" id="GO:0006887">
    <property type="term" value="P:exocytosis"/>
    <property type="evidence" value="ECO:0007669"/>
    <property type="project" value="UniProtKB-KW"/>
</dbReference>
<evidence type="ECO:0000259" key="20">
    <source>
        <dbReference type="Pfam" id="PF02441"/>
    </source>
</evidence>
<evidence type="ECO:0000256" key="5">
    <source>
        <dbReference type="ARBA" id="ARBA00022448"/>
    </source>
</evidence>
<evidence type="ECO:0000313" key="22">
    <source>
        <dbReference type="Proteomes" id="UP000796761"/>
    </source>
</evidence>
<proteinExistence type="inferred from homology"/>
<dbReference type="SUPFAM" id="SSF52507">
    <property type="entry name" value="Homo-oligomeric flavin-containing Cys decarboxylases, HFCD"/>
    <property type="match status" value="1"/>
</dbReference>
<comment type="similarity">
    <text evidence="16">Belongs to the SCAMP family. SCAMP5 subfamily.</text>
</comment>
<keyword evidence="6" id="KW-1003">Cell membrane</keyword>
<evidence type="ECO:0000256" key="18">
    <source>
        <dbReference type="RuleBase" id="RU363122"/>
    </source>
</evidence>
<dbReference type="Pfam" id="PF02441">
    <property type="entry name" value="Flavoprotein"/>
    <property type="match status" value="1"/>
</dbReference>
<keyword evidence="13" id="KW-0333">Golgi apparatus</keyword>
<dbReference type="AlphaFoldDB" id="A0A8K1G7J5"/>